<feature type="region of interest" description="Disordered" evidence="1">
    <location>
        <begin position="80"/>
        <end position="147"/>
    </location>
</feature>
<feature type="compositionally biased region" description="Basic and acidic residues" evidence="1">
    <location>
        <begin position="137"/>
        <end position="147"/>
    </location>
</feature>
<dbReference type="AlphaFoldDB" id="A0A1I7ZL27"/>
<accession>A0A1I7ZL27</accession>
<protein>
    <submittedName>
        <fullName evidence="3">Uncharacterized protein</fullName>
    </submittedName>
</protein>
<proteinExistence type="predicted"/>
<keyword evidence="2" id="KW-1185">Reference proteome</keyword>
<evidence type="ECO:0000313" key="3">
    <source>
        <dbReference type="WBParaSite" id="L893_g27505.t1"/>
    </source>
</evidence>
<reference evidence="3" key="1">
    <citation type="submission" date="2016-11" db="UniProtKB">
        <authorList>
            <consortium name="WormBaseParasite"/>
        </authorList>
    </citation>
    <scope>IDENTIFICATION</scope>
</reference>
<evidence type="ECO:0000256" key="1">
    <source>
        <dbReference type="SAM" id="MobiDB-lite"/>
    </source>
</evidence>
<sequence length="147" mass="16449">MTWESSSAVLSISTLCFLSTFSLVLCWRKKYQRSCSSSTKSAVDHLQPRRVPLSQKEELIARGVLKKGKHEYPTLDDVVSDWSTENDDKGSQKKVLGSETRSMSKEKPGSPVNESREGILATASESREKNSTPVSREALEHSQPEYQ</sequence>
<organism evidence="2 3">
    <name type="scientific">Steinernema glaseri</name>
    <dbReference type="NCBI Taxonomy" id="37863"/>
    <lineage>
        <taxon>Eukaryota</taxon>
        <taxon>Metazoa</taxon>
        <taxon>Ecdysozoa</taxon>
        <taxon>Nematoda</taxon>
        <taxon>Chromadorea</taxon>
        <taxon>Rhabditida</taxon>
        <taxon>Tylenchina</taxon>
        <taxon>Panagrolaimomorpha</taxon>
        <taxon>Strongyloidoidea</taxon>
        <taxon>Steinernematidae</taxon>
        <taxon>Steinernema</taxon>
    </lineage>
</organism>
<name>A0A1I7ZL27_9BILA</name>
<evidence type="ECO:0000313" key="2">
    <source>
        <dbReference type="Proteomes" id="UP000095287"/>
    </source>
</evidence>
<dbReference type="Proteomes" id="UP000095287">
    <property type="component" value="Unplaced"/>
</dbReference>
<dbReference type="WBParaSite" id="L893_g27505.t1">
    <property type="protein sequence ID" value="L893_g27505.t1"/>
    <property type="gene ID" value="L893_g27505"/>
</dbReference>